<evidence type="ECO:0000313" key="3">
    <source>
        <dbReference type="Proteomes" id="UP000002363"/>
    </source>
</evidence>
<feature type="transmembrane region" description="Helical" evidence="1">
    <location>
        <begin position="12"/>
        <end position="32"/>
    </location>
</feature>
<dbReference type="PATRIC" id="fig|716541.4.peg.715"/>
<feature type="transmembrane region" description="Helical" evidence="1">
    <location>
        <begin position="80"/>
        <end position="104"/>
    </location>
</feature>
<gene>
    <name evidence="2" type="ordered locus">ECL_00432</name>
</gene>
<protein>
    <submittedName>
        <fullName evidence="2">Uncharacterized protein</fullName>
    </submittedName>
</protein>
<keyword evidence="3" id="KW-1185">Reference proteome</keyword>
<dbReference type="RefSeq" id="WP_013095170.1">
    <property type="nucleotide sequence ID" value="NC_014121.1"/>
</dbReference>
<evidence type="ECO:0000256" key="1">
    <source>
        <dbReference type="SAM" id="Phobius"/>
    </source>
</evidence>
<dbReference type="EMBL" id="CP001918">
    <property type="protein sequence ID" value="ADF59998.1"/>
    <property type="molecule type" value="Genomic_DNA"/>
</dbReference>
<keyword evidence="1" id="KW-0812">Transmembrane</keyword>
<dbReference type="STRING" id="716541.ECL_00432"/>
<reference evidence="2 3" key="1">
    <citation type="journal article" date="2010" name="J. Bacteriol.">
        <title>Complete genome sequence of Enterobacter cloacae subsp. cloacae type strain ATCC 13047.</title>
        <authorList>
            <person name="Ren Y."/>
            <person name="Ren Y."/>
            <person name="Zhou Z."/>
            <person name="Guo X."/>
            <person name="Li Y."/>
            <person name="Feng L."/>
            <person name="Wang L."/>
        </authorList>
    </citation>
    <scope>NUCLEOTIDE SEQUENCE [LARGE SCALE GENOMIC DNA]</scope>
    <source>
        <strain evidence="3">ATCC 13047 / DSM 30054 / NBRC 13535 / NCTC 10005 / WDCM 00083 / NCDC 279-56</strain>
    </source>
</reference>
<dbReference type="KEGG" id="enc:ECL_00432"/>
<accession>A0A0H3CDV4</accession>
<sequence length="124" mass="13710">MPRMLYSLTDRIVDLVTSQAAKTAPMVIFVLVQCVLRICILRPLIIFCCMVLAVLIAVPVAVFISPSFTPDVLAQGLLRVIHLLPGAYTPLCVAGALSELVYLIRRFTVLPDFWPDNAAQRKGR</sequence>
<keyword evidence="1" id="KW-0472">Membrane</keyword>
<dbReference type="HOGENOM" id="CLU_163335_0_0_6"/>
<dbReference type="AlphaFoldDB" id="A0A0H3CDV4"/>
<dbReference type="eggNOG" id="ENOG503496C">
    <property type="taxonomic scope" value="Bacteria"/>
</dbReference>
<organism evidence="2 3">
    <name type="scientific">Enterobacter cloacae subsp. cloacae (strain ATCC 13047 / DSM 30054 / NBRC 13535 / NCTC 10005 / WDCM 00083 / NCDC 279-56)</name>
    <dbReference type="NCBI Taxonomy" id="716541"/>
    <lineage>
        <taxon>Bacteria</taxon>
        <taxon>Pseudomonadati</taxon>
        <taxon>Pseudomonadota</taxon>
        <taxon>Gammaproteobacteria</taxon>
        <taxon>Enterobacterales</taxon>
        <taxon>Enterobacteriaceae</taxon>
        <taxon>Enterobacter</taxon>
        <taxon>Enterobacter cloacae complex</taxon>
    </lineage>
</organism>
<dbReference type="Proteomes" id="UP000002363">
    <property type="component" value="Chromosome"/>
</dbReference>
<proteinExistence type="predicted"/>
<keyword evidence="1" id="KW-1133">Transmembrane helix</keyword>
<feature type="transmembrane region" description="Helical" evidence="1">
    <location>
        <begin position="44"/>
        <end position="68"/>
    </location>
</feature>
<evidence type="ECO:0000313" key="2">
    <source>
        <dbReference type="EMBL" id="ADF59998.1"/>
    </source>
</evidence>
<dbReference type="EnsemblBacteria" id="ADF59998">
    <property type="protein sequence ID" value="ADF59998"/>
    <property type="gene ID" value="ECL_00432"/>
</dbReference>
<name>A0A0H3CDV4_ENTCC</name>
<dbReference type="OrthoDB" id="6628567at2"/>